<accession>A0A545U6D0</accession>
<sequence>MKKYIIVLGLVIVLGAGFIFLKVDLGTGHVYRSNEVLWSSAEQNNQKKRASINKIEVVNESCDKIVFRVSYQNTGQTDGYIRFNTSAKPYVKGSRGDHSKTLKKGVASDIYEQWITDEVTKANTNELWVSLEEIVDEKFHDIVDRVKIPFSKTWDHECK</sequence>
<dbReference type="EMBL" id="VIKS01000013">
    <property type="protein sequence ID" value="TQV84963.1"/>
    <property type="molecule type" value="Genomic_DNA"/>
</dbReference>
<dbReference type="RefSeq" id="WP_142933567.1">
    <property type="nucleotide sequence ID" value="NZ_ML660169.1"/>
</dbReference>
<comment type="caution">
    <text evidence="1">The sequence shown here is derived from an EMBL/GenBank/DDBJ whole genome shotgun (WGS) entry which is preliminary data.</text>
</comment>
<evidence type="ECO:0000313" key="1">
    <source>
        <dbReference type="EMBL" id="TQV84963.1"/>
    </source>
</evidence>
<proteinExistence type="predicted"/>
<name>A0A545U6D0_9GAMM</name>
<organism evidence="1 2">
    <name type="scientific">Aliikangiella coralliicola</name>
    <dbReference type="NCBI Taxonomy" id="2592383"/>
    <lineage>
        <taxon>Bacteria</taxon>
        <taxon>Pseudomonadati</taxon>
        <taxon>Pseudomonadota</taxon>
        <taxon>Gammaproteobacteria</taxon>
        <taxon>Oceanospirillales</taxon>
        <taxon>Pleioneaceae</taxon>
        <taxon>Aliikangiella</taxon>
    </lineage>
</organism>
<gene>
    <name evidence="1" type="ORF">FLL46_21460</name>
</gene>
<keyword evidence="2" id="KW-1185">Reference proteome</keyword>
<dbReference type="AlphaFoldDB" id="A0A545U6D0"/>
<dbReference type="Proteomes" id="UP000315439">
    <property type="component" value="Unassembled WGS sequence"/>
</dbReference>
<protein>
    <recommendedName>
        <fullName evidence="3">DUF4352 domain-containing protein</fullName>
    </recommendedName>
</protein>
<evidence type="ECO:0000313" key="2">
    <source>
        <dbReference type="Proteomes" id="UP000315439"/>
    </source>
</evidence>
<reference evidence="1 2" key="1">
    <citation type="submission" date="2019-07" db="EMBL/GenBank/DDBJ databases">
        <title>Draft genome for Aliikangiella sp. M105.</title>
        <authorList>
            <person name="Wang G."/>
        </authorList>
    </citation>
    <scope>NUCLEOTIDE SEQUENCE [LARGE SCALE GENOMIC DNA]</scope>
    <source>
        <strain evidence="1 2">M105</strain>
    </source>
</reference>
<evidence type="ECO:0008006" key="3">
    <source>
        <dbReference type="Google" id="ProtNLM"/>
    </source>
</evidence>